<evidence type="ECO:0000313" key="2">
    <source>
        <dbReference type="EMBL" id="EHR48448.1"/>
    </source>
</evidence>
<keyword evidence="1" id="KW-1133">Transmembrane helix</keyword>
<feature type="transmembrane region" description="Helical" evidence="1">
    <location>
        <begin position="47"/>
        <end position="68"/>
    </location>
</feature>
<sequence>MGTNIGPYVVVAGLVLAVVGVLAWTGGLSWFGRLPGDIRLIGENVRVYVPLTSMLVVSVVLSLAVTLLRR</sequence>
<dbReference type="AlphaFoldDB" id="H5WYB4"/>
<proteinExistence type="predicted"/>
<dbReference type="eggNOG" id="ENOG5030CY9">
    <property type="taxonomic scope" value="Bacteria"/>
</dbReference>
<dbReference type="STRING" id="882083.SacmaDRAFT_0132"/>
<dbReference type="PANTHER" id="PTHR36443">
    <property type="entry name" value="BSR5223 PROTEIN"/>
    <property type="match status" value="1"/>
</dbReference>
<name>H5WYB4_9PSEU</name>
<dbReference type="Pfam" id="PF11146">
    <property type="entry name" value="DUF2905"/>
    <property type="match status" value="1"/>
</dbReference>
<dbReference type="RefSeq" id="WP_009151841.1">
    <property type="nucleotide sequence ID" value="NZ_CM001439.1"/>
</dbReference>
<gene>
    <name evidence="2" type="ORF">SacmaDRAFT_0132</name>
</gene>
<keyword evidence="3" id="KW-1185">Reference proteome</keyword>
<dbReference type="Proteomes" id="UP000004926">
    <property type="component" value="Chromosome"/>
</dbReference>
<evidence type="ECO:0008006" key="4">
    <source>
        <dbReference type="Google" id="ProtNLM"/>
    </source>
</evidence>
<feature type="transmembrane region" description="Helical" evidence="1">
    <location>
        <begin position="7"/>
        <end position="27"/>
    </location>
</feature>
<evidence type="ECO:0000313" key="3">
    <source>
        <dbReference type="Proteomes" id="UP000004926"/>
    </source>
</evidence>
<dbReference type="HOGENOM" id="CLU_181383_1_0_11"/>
<evidence type="ECO:0000256" key="1">
    <source>
        <dbReference type="SAM" id="Phobius"/>
    </source>
</evidence>
<dbReference type="PANTHER" id="PTHR36443:SF1">
    <property type="entry name" value="BSR5223 PROTEIN"/>
    <property type="match status" value="1"/>
</dbReference>
<accession>H5WYB4</accession>
<dbReference type="EMBL" id="CM001439">
    <property type="protein sequence ID" value="EHR48448.1"/>
    <property type="molecule type" value="Genomic_DNA"/>
</dbReference>
<dbReference type="InterPro" id="IPR021320">
    <property type="entry name" value="DUF2905"/>
</dbReference>
<reference evidence="2 3" key="1">
    <citation type="journal article" date="2012" name="Stand. Genomic Sci.">
        <title>Genome sequence of the ocean sediment bacterium Saccharomonospora marina type strain (XMU15(T)).</title>
        <authorList>
            <person name="Klenk H.P."/>
            <person name="Lu M."/>
            <person name="Lucas S."/>
            <person name="Lapidus A."/>
            <person name="Copeland A."/>
            <person name="Pitluck S."/>
            <person name="Goodwin L.A."/>
            <person name="Han C."/>
            <person name="Tapia R."/>
            <person name="Brambilla E.M."/>
            <person name="Potter G."/>
            <person name="Land M."/>
            <person name="Ivanova N."/>
            <person name="Rohde M."/>
            <person name="Goker M."/>
            <person name="Detter J.C."/>
            <person name="Li W.J."/>
            <person name="Kyrpides N.C."/>
            <person name="Woyke T."/>
        </authorList>
    </citation>
    <scope>NUCLEOTIDE SEQUENCE [LARGE SCALE GENOMIC DNA]</scope>
    <source>
        <strain evidence="2 3">XMU15</strain>
    </source>
</reference>
<protein>
    <recommendedName>
        <fullName evidence="4">DUF2905 domain-containing protein</fullName>
    </recommendedName>
</protein>
<organism evidence="2 3">
    <name type="scientific">Saccharomonospora marina XMU15</name>
    <dbReference type="NCBI Taxonomy" id="882083"/>
    <lineage>
        <taxon>Bacteria</taxon>
        <taxon>Bacillati</taxon>
        <taxon>Actinomycetota</taxon>
        <taxon>Actinomycetes</taxon>
        <taxon>Pseudonocardiales</taxon>
        <taxon>Pseudonocardiaceae</taxon>
        <taxon>Saccharomonospora</taxon>
    </lineage>
</organism>
<keyword evidence="1" id="KW-0812">Transmembrane</keyword>
<keyword evidence="1" id="KW-0472">Membrane</keyword>